<name>A0ABQ1HVR2_9STAP</name>
<comment type="caution">
    <text evidence="1">The sequence shown here is derived from an EMBL/GenBank/DDBJ whole genome shotgun (WGS) entry which is preliminary data.</text>
</comment>
<gene>
    <name evidence="1" type="ORF">GCM10007183_15880</name>
</gene>
<dbReference type="EMBL" id="BMCB01000009">
    <property type="protein sequence ID" value="GGA92549.1"/>
    <property type="molecule type" value="Genomic_DNA"/>
</dbReference>
<protein>
    <submittedName>
        <fullName evidence="1">Uncharacterized protein</fullName>
    </submittedName>
</protein>
<evidence type="ECO:0000313" key="1">
    <source>
        <dbReference type="EMBL" id="GGA92549.1"/>
    </source>
</evidence>
<organism evidence="1 2">
    <name type="scientific">Staphylococcus muscae</name>
    <dbReference type="NCBI Taxonomy" id="1294"/>
    <lineage>
        <taxon>Bacteria</taxon>
        <taxon>Bacillati</taxon>
        <taxon>Bacillota</taxon>
        <taxon>Bacilli</taxon>
        <taxon>Bacillales</taxon>
        <taxon>Staphylococcaceae</taxon>
        <taxon>Staphylococcus</taxon>
    </lineage>
</organism>
<accession>A0ABQ1HVR2</accession>
<dbReference type="Proteomes" id="UP000652995">
    <property type="component" value="Unassembled WGS sequence"/>
</dbReference>
<sequence>MSVYRVILKSLSLNSFGEILNLGRTQIRWALDHKNYKKVPKSMFVNETNRGSTYFWLPEQFTL</sequence>
<reference evidence="2" key="1">
    <citation type="journal article" date="2019" name="Int. J. Syst. Evol. Microbiol.">
        <title>The Global Catalogue of Microorganisms (GCM) 10K type strain sequencing project: providing services to taxonomists for standard genome sequencing and annotation.</title>
        <authorList>
            <consortium name="The Broad Institute Genomics Platform"/>
            <consortium name="The Broad Institute Genome Sequencing Center for Infectious Disease"/>
            <person name="Wu L."/>
            <person name="Ma J."/>
        </authorList>
    </citation>
    <scope>NUCLEOTIDE SEQUENCE [LARGE SCALE GENOMIC DNA]</scope>
    <source>
        <strain evidence="2">CCM 4175</strain>
    </source>
</reference>
<evidence type="ECO:0000313" key="2">
    <source>
        <dbReference type="Proteomes" id="UP000652995"/>
    </source>
</evidence>
<proteinExistence type="predicted"/>
<keyword evidence="2" id="KW-1185">Reference proteome</keyword>